<feature type="region of interest" description="Disordered" evidence="1">
    <location>
        <begin position="200"/>
        <end position="252"/>
    </location>
</feature>
<accession>A0A5A7TNN0</accession>
<dbReference type="GO" id="GO:0003676">
    <property type="term" value="F:nucleic acid binding"/>
    <property type="evidence" value="ECO:0007669"/>
    <property type="project" value="InterPro"/>
</dbReference>
<dbReference type="PANTHER" id="PTHR11439:SF467">
    <property type="entry name" value="INTEGRASE CATALYTIC DOMAIN-CONTAINING PROTEIN"/>
    <property type="match status" value="1"/>
</dbReference>
<evidence type="ECO:0000256" key="1">
    <source>
        <dbReference type="SAM" id="MobiDB-lite"/>
    </source>
</evidence>
<comment type="caution">
    <text evidence="2">The sequence shown here is derived from an EMBL/GenBank/DDBJ whole genome shotgun (WGS) entry which is preliminary data.</text>
</comment>
<dbReference type="STRING" id="1194695.A0A5A7TNN0"/>
<gene>
    <name evidence="2" type="ORF">E6C27_scaffold75G001050</name>
</gene>
<sequence>MNSSIVQLLASEKLNDDNYAAWKSNLNTILVVDDLRFVLTEECPQTPASNANRTSRKAYNQWIKENEKVRVYILASMSDVLVEKHESLTIAKKIMDSLKEMFGQPEWSLRHEAIKYIYTKCMKEGTSVREQVLDMMMHFNIAKVNGGAIDEANQVNFILESLSKSFIPFQTNASLNKIEFNLTILLNELQRFQNLTKGKGKEVEANVATTKGKFKRGSSSKTKDGPSKSSRKIEKKEKGKTPKHNKGNSWKRLSEGEITLKVRTGEMVTAKADWKLVKSGLLSQSEDNSLPPCDSCLEGKMTKRSFTGKGLRAKTPLKLVHSDICGPMNVKAQGGYKYFISFIDDYSRKSTSGSVFTLNGGTVVWRSIKQSCIADSTMEAEYVVACEAAKEAVWLKKFLTDLEVIPNMHLSITLYCDNNGAVTNSRKPRNHKRGKHIEQKYHLIREIVHRGDVTVTKISSEQNMLIRLQKLSRLKCLRATYMV</sequence>
<dbReference type="Proteomes" id="UP000321393">
    <property type="component" value="Unassembled WGS sequence"/>
</dbReference>
<organism evidence="2 3">
    <name type="scientific">Cucumis melo var. makuwa</name>
    <name type="common">Oriental melon</name>
    <dbReference type="NCBI Taxonomy" id="1194695"/>
    <lineage>
        <taxon>Eukaryota</taxon>
        <taxon>Viridiplantae</taxon>
        <taxon>Streptophyta</taxon>
        <taxon>Embryophyta</taxon>
        <taxon>Tracheophyta</taxon>
        <taxon>Spermatophyta</taxon>
        <taxon>Magnoliopsida</taxon>
        <taxon>eudicotyledons</taxon>
        <taxon>Gunneridae</taxon>
        <taxon>Pentapetalae</taxon>
        <taxon>rosids</taxon>
        <taxon>fabids</taxon>
        <taxon>Cucurbitales</taxon>
        <taxon>Cucurbitaceae</taxon>
        <taxon>Benincaseae</taxon>
        <taxon>Cucumis</taxon>
    </lineage>
</organism>
<dbReference type="PANTHER" id="PTHR11439">
    <property type="entry name" value="GAG-POL-RELATED RETROTRANSPOSON"/>
    <property type="match status" value="1"/>
</dbReference>
<dbReference type="Pfam" id="PF14223">
    <property type="entry name" value="Retrotran_gag_2"/>
    <property type="match status" value="1"/>
</dbReference>
<name>A0A5A7TNN0_CUCMM</name>
<dbReference type="EMBL" id="SSTE01015881">
    <property type="protein sequence ID" value="KAA0043025.1"/>
    <property type="molecule type" value="Genomic_DNA"/>
</dbReference>
<dbReference type="Gene3D" id="3.30.420.10">
    <property type="entry name" value="Ribonuclease H-like superfamily/Ribonuclease H"/>
    <property type="match status" value="1"/>
</dbReference>
<evidence type="ECO:0000313" key="3">
    <source>
        <dbReference type="Proteomes" id="UP000321393"/>
    </source>
</evidence>
<evidence type="ECO:0000313" key="2">
    <source>
        <dbReference type="EMBL" id="KAA0043025.1"/>
    </source>
</evidence>
<dbReference type="InterPro" id="IPR036397">
    <property type="entry name" value="RNaseH_sf"/>
</dbReference>
<dbReference type="OrthoDB" id="1920930at2759"/>
<proteinExistence type="predicted"/>
<reference evidence="2 3" key="1">
    <citation type="submission" date="2019-08" db="EMBL/GenBank/DDBJ databases">
        <title>Draft genome sequences of two oriental melons (Cucumis melo L. var makuwa).</title>
        <authorList>
            <person name="Kwon S.-Y."/>
        </authorList>
    </citation>
    <scope>NUCLEOTIDE SEQUENCE [LARGE SCALE GENOMIC DNA]</scope>
    <source>
        <strain evidence="3">cv. SW 3</strain>
        <tissue evidence="2">Leaf</tissue>
    </source>
</reference>
<dbReference type="AlphaFoldDB" id="A0A5A7TNN0"/>
<dbReference type="CDD" id="cd09272">
    <property type="entry name" value="RNase_HI_RT_Ty1"/>
    <property type="match status" value="1"/>
</dbReference>
<feature type="compositionally biased region" description="Basic and acidic residues" evidence="1">
    <location>
        <begin position="221"/>
        <end position="240"/>
    </location>
</feature>
<protein>
    <submittedName>
        <fullName evidence="2">Gag/pol protein</fullName>
    </submittedName>
</protein>